<accession>A0ABS1E3Y3</accession>
<dbReference type="RefSeq" id="WP_200256539.1">
    <property type="nucleotide sequence ID" value="NZ_NRSH01000015.1"/>
</dbReference>
<comment type="caution">
    <text evidence="1">The sequence shown here is derived from an EMBL/GenBank/DDBJ whole genome shotgun (WGS) entry which is preliminary data.</text>
</comment>
<keyword evidence="2" id="KW-1185">Reference proteome</keyword>
<dbReference type="EMBL" id="NRSH01000015">
    <property type="protein sequence ID" value="MBK1725927.1"/>
    <property type="molecule type" value="Genomic_DNA"/>
</dbReference>
<protein>
    <recommendedName>
        <fullName evidence="3">TonB-dependent receptor-like beta-barrel domain-containing protein</fullName>
    </recommendedName>
</protein>
<evidence type="ECO:0000313" key="1">
    <source>
        <dbReference type="EMBL" id="MBK1725927.1"/>
    </source>
</evidence>
<evidence type="ECO:0008006" key="3">
    <source>
        <dbReference type="Google" id="ProtNLM"/>
    </source>
</evidence>
<name>A0ABS1E3Y3_9GAMM</name>
<gene>
    <name evidence="1" type="ORF">CKO13_02610</name>
</gene>
<organism evidence="1 2">
    <name type="scientific">Halorhodospira neutriphila</name>
    <dbReference type="NCBI Taxonomy" id="168379"/>
    <lineage>
        <taxon>Bacteria</taxon>
        <taxon>Pseudomonadati</taxon>
        <taxon>Pseudomonadota</taxon>
        <taxon>Gammaproteobacteria</taxon>
        <taxon>Chromatiales</taxon>
        <taxon>Ectothiorhodospiraceae</taxon>
        <taxon>Halorhodospira</taxon>
    </lineage>
</organism>
<dbReference type="SUPFAM" id="SSF56935">
    <property type="entry name" value="Porins"/>
    <property type="match status" value="1"/>
</dbReference>
<dbReference type="Proteomes" id="UP000738126">
    <property type="component" value="Unassembled WGS sequence"/>
</dbReference>
<evidence type="ECO:0000313" key="2">
    <source>
        <dbReference type="Proteomes" id="UP000738126"/>
    </source>
</evidence>
<proteinExistence type="predicted"/>
<sequence>MAGLIAAVGDPGISMAAQTERLIVGLRQTHLWDSNFDRVQEGSSEQQRTTTLTLGARPRLGPHRMMLRGRLSRLRHQRRQRLDATVVDYTTQWEGPLLLHGLTGRAQLRQREQTVDRLAFTEGGVVTRRRQRAALSYGSDPAGWHAQLRGTWRQTRYDSSTFRDLNLDDQATSVALTYISEQASRIGLRATRGKRTFPDESEPRASALDFDYRQLALEIDWRMTDKTHLQGQLRYFSRDGEINDGSGSDAELRLHWQATAQTALSSRVSLRKPSTGEDPNDLSEVLRYRLAAAWHPGEKWQLRSAAAYERRHFRGGNALPEREDDITEWTPLDIAYAPIEAVIVSFATKILKRNSPKSPYDLTAQSVTASVEANF</sequence>
<reference evidence="1 2" key="1">
    <citation type="journal article" date="2020" name="Microorganisms">
        <title>Osmotic Adaptation and Compatible Solute Biosynthesis of Phototrophic Bacteria as Revealed from Genome Analyses.</title>
        <authorList>
            <person name="Imhoff J.F."/>
            <person name="Rahn T."/>
            <person name="Kunzel S."/>
            <person name="Keller A."/>
            <person name="Neulinger S.C."/>
        </authorList>
    </citation>
    <scope>NUCLEOTIDE SEQUENCE [LARGE SCALE GENOMIC DNA]</scope>
    <source>
        <strain evidence="1 2">DSM 15116</strain>
    </source>
</reference>